<organism evidence="2 3">
    <name type="scientific">Hesseltinella vesiculosa</name>
    <dbReference type="NCBI Taxonomy" id="101127"/>
    <lineage>
        <taxon>Eukaryota</taxon>
        <taxon>Fungi</taxon>
        <taxon>Fungi incertae sedis</taxon>
        <taxon>Mucoromycota</taxon>
        <taxon>Mucoromycotina</taxon>
        <taxon>Mucoromycetes</taxon>
        <taxon>Mucorales</taxon>
        <taxon>Cunninghamellaceae</taxon>
        <taxon>Hesseltinella</taxon>
    </lineage>
</organism>
<keyword evidence="3" id="KW-1185">Reference proteome</keyword>
<evidence type="ECO:0000313" key="2">
    <source>
        <dbReference type="EMBL" id="ORX58673.1"/>
    </source>
</evidence>
<protein>
    <submittedName>
        <fullName evidence="2">Uncharacterized protein</fullName>
    </submittedName>
</protein>
<gene>
    <name evidence="2" type="ORF">DM01DRAFT_1381353</name>
</gene>
<evidence type="ECO:0000313" key="3">
    <source>
        <dbReference type="Proteomes" id="UP000242146"/>
    </source>
</evidence>
<dbReference type="STRING" id="101127.A0A1X2GPB6"/>
<name>A0A1X2GPB6_9FUNG</name>
<sequence>MTQLAANRRSLVFCNSCGREGHATKKSAACEHYQEAGPSTSTKSANRDEQANIEKDKKEGRRKRKLETANPDATPRSHMRPTKKQYYDDVLPNREEYTRKLSFDLAVRPDHMLTLQQNVTDASQQLRQLIIRVGLFVNHFILTYPQQLVRTVMNGNGLYKVYMLLRGDQNVGGFAGQLPPELLGHFGSLQAALAAEPGSPSLLFAPPPGSIDANTIKCALDHMATGYNESTNEHFEAKFKSYIRFLALLLCGNWIVTKLVDESYIHFAMKTEQYHPAIDWTAVLDHAEWPEDMPHTIAAYTDLGNALVTQLFVFKPQYVGIITAGYLKQHPHHSIQLLLEATASMEQYDNHPFLDHPLPKPFAVLPQPSWGLRHVDLVPENIHCYSPVHSRARPSARQGTDELDMSVPSALLSLKTDADESDDGARVLDTSPLPLRRVTAKELHAQSGHTSRMKALAYRKNHTWVNMPGSSDAVTFQTFESTIGTAKTASPDVYFARISKILANLPAICEFYNRQSLVDRFNGYRGKQRATAFGANVLMTGGKKYNKSKRQTWRTKRNRRNRRNKAYKKKLMNHIHVLASMAAQRSLARSQLQAPLVPIAVESLNALERDLIHTLDSRPPPLPMKDSTRILHGVVKNDGVTKVPAIAFGSGMKQNVNRKGFKGHVTGASEMIRRLLLEHMARGKCLVFSIDEFRTSRHQRVENFRIGGQGIFALKSCSTCRTVFERDRLAASAMAIILTTWEASQTRSLPWQRPGRPSQA</sequence>
<dbReference type="AlphaFoldDB" id="A0A1X2GPB6"/>
<reference evidence="2 3" key="1">
    <citation type="submission" date="2016-07" db="EMBL/GenBank/DDBJ databases">
        <title>Pervasive Adenine N6-methylation of Active Genes in Fungi.</title>
        <authorList>
            <consortium name="DOE Joint Genome Institute"/>
            <person name="Mondo S.J."/>
            <person name="Dannebaum R.O."/>
            <person name="Kuo R.C."/>
            <person name="Labutti K."/>
            <person name="Haridas S."/>
            <person name="Kuo A."/>
            <person name="Salamov A."/>
            <person name="Ahrendt S.R."/>
            <person name="Lipzen A."/>
            <person name="Sullivan W."/>
            <person name="Andreopoulos W.B."/>
            <person name="Clum A."/>
            <person name="Lindquist E."/>
            <person name="Daum C."/>
            <person name="Ramamoorthy G.K."/>
            <person name="Gryganskyi A."/>
            <person name="Culley D."/>
            <person name="Magnuson J.K."/>
            <person name="James T.Y."/>
            <person name="O'Malley M.A."/>
            <person name="Stajich J.E."/>
            <person name="Spatafora J.W."/>
            <person name="Visel A."/>
            <person name="Grigoriev I.V."/>
        </authorList>
    </citation>
    <scope>NUCLEOTIDE SEQUENCE [LARGE SCALE GENOMIC DNA]</scope>
    <source>
        <strain evidence="2 3">NRRL 3301</strain>
    </source>
</reference>
<accession>A0A1X2GPB6</accession>
<feature type="region of interest" description="Disordered" evidence="1">
    <location>
        <begin position="29"/>
        <end position="91"/>
    </location>
</feature>
<dbReference type="EMBL" id="MCGT01000006">
    <property type="protein sequence ID" value="ORX58673.1"/>
    <property type="molecule type" value="Genomic_DNA"/>
</dbReference>
<proteinExistence type="predicted"/>
<evidence type="ECO:0000256" key="1">
    <source>
        <dbReference type="SAM" id="MobiDB-lite"/>
    </source>
</evidence>
<dbReference type="Proteomes" id="UP000242146">
    <property type="component" value="Unassembled WGS sequence"/>
</dbReference>
<comment type="caution">
    <text evidence="2">The sequence shown here is derived from an EMBL/GenBank/DDBJ whole genome shotgun (WGS) entry which is preliminary data.</text>
</comment>
<feature type="compositionally biased region" description="Basic and acidic residues" evidence="1">
    <location>
        <begin position="45"/>
        <end position="59"/>
    </location>
</feature>
<dbReference type="OrthoDB" id="2435883at2759"/>